<dbReference type="EMBL" id="KN831951">
    <property type="protein sequence ID" value="KIO10794.1"/>
    <property type="molecule type" value="Genomic_DNA"/>
</dbReference>
<protein>
    <submittedName>
        <fullName evidence="2">Uncharacterized protein</fullName>
    </submittedName>
</protein>
<evidence type="ECO:0000313" key="3">
    <source>
        <dbReference type="Proteomes" id="UP000054217"/>
    </source>
</evidence>
<sequence>MAFWNARDLPLNSRGIACNQSPGISIAKSFETKSCALFLVYVATCTFFYGLGFGAFTEVVYSLSPNLGSWKGNSILDYPLLLVEDILFLHIHKSDDALTIATRSNVYTLWLATAVGTAFQVVSLLVRASMSWHRKSTMS</sequence>
<dbReference type="AlphaFoldDB" id="A0A0C3PQI8"/>
<reference evidence="3" key="2">
    <citation type="submission" date="2015-01" db="EMBL/GenBank/DDBJ databases">
        <title>Evolutionary Origins and Diversification of the Mycorrhizal Mutualists.</title>
        <authorList>
            <consortium name="DOE Joint Genome Institute"/>
            <consortium name="Mycorrhizal Genomics Consortium"/>
            <person name="Kohler A."/>
            <person name="Kuo A."/>
            <person name="Nagy L.G."/>
            <person name="Floudas D."/>
            <person name="Copeland A."/>
            <person name="Barry K.W."/>
            <person name="Cichocki N."/>
            <person name="Veneault-Fourrey C."/>
            <person name="LaButti K."/>
            <person name="Lindquist E.A."/>
            <person name="Lipzen A."/>
            <person name="Lundell T."/>
            <person name="Morin E."/>
            <person name="Murat C."/>
            <person name="Riley R."/>
            <person name="Ohm R."/>
            <person name="Sun H."/>
            <person name="Tunlid A."/>
            <person name="Henrissat B."/>
            <person name="Grigoriev I.V."/>
            <person name="Hibbett D.S."/>
            <person name="Martin F."/>
        </authorList>
    </citation>
    <scope>NUCLEOTIDE SEQUENCE [LARGE SCALE GENOMIC DNA]</scope>
    <source>
        <strain evidence="3">Marx 270</strain>
    </source>
</reference>
<evidence type="ECO:0000256" key="1">
    <source>
        <dbReference type="SAM" id="Phobius"/>
    </source>
</evidence>
<accession>A0A0C3PQI8</accession>
<feature type="transmembrane region" description="Helical" evidence="1">
    <location>
        <begin position="35"/>
        <end position="56"/>
    </location>
</feature>
<keyword evidence="3" id="KW-1185">Reference proteome</keyword>
<keyword evidence="1" id="KW-0472">Membrane</keyword>
<reference evidence="2 3" key="1">
    <citation type="submission" date="2014-04" db="EMBL/GenBank/DDBJ databases">
        <authorList>
            <consortium name="DOE Joint Genome Institute"/>
            <person name="Kuo A."/>
            <person name="Kohler A."/>
            <person name="Costa M.D."/>
            <person name="Nagy L.G."/>
            <person name="Floudas D."/>
            <person name="Copeland A."/>
            <person name="Barry K.W."/>
            <person name="Cichocki N."/>
            <person name="Veneault-Fourrey C."/>
            <person name="LaButti K."/>
            <person name="Lindquist E.A."/>
            <person name="Lipzen A."/>
            <person name="Lundell T."/>
            <person name="Morin E."/>
            <person name="Murat C."/>
            <person name="Sun H."/>
            <person name="Tunlid A."/>
            <person name="Henrissat B."/>
            <person name="Grigoriev I.V."/>
            <person name="Hibbett D.S."/>
            <person name="Martin F."/>
            <person name="Nordberg H.P."/>
            <person name="Cantor M.N."/>
            <person name="Hua S.X."/>
        </authorList>
    </citation>
    <scope>NUCLEOTIDE SEQUENCE [LARGE SCALE GENOMIC DNA]</scope>
    <source>
        <strain evidence="2 3">Marx 270</strain>
    </source>
</reference>
<gene>
    <name evidence="2" type="ORF">M404DRAFT_995259</name>
</gene>
<organism evidence="2 3">
    <name type="scientific">Pisolithus tinctorius Marx 270</name>
    <dbReference type="NCBI Taxonomy" id="870435"/>
    <lineage>
        <taxon>Eukaryota</taxon>
        <taxon>Fungi</taxon>
        <taxon>Dikarya</taxon>
        <taxon>Basidiomycota</taxon>
        <taxon>Agaricomycotina</taxon>
        <taxon>Agaricomycetes</taxon>
        <taxon>Agaricomycetidae</taxon>
        <taxon>Boletales</taxon>
        <taxon>Sclerodermatineae</taxon>
        <taxon>Pisolithaceae</taxon>
        <taxon>Pisolithus</taxon>
    </lineage>
</organism>
<dbReference type="Proteomes" id="UP000054217">
    <property type="component" value="Unassembled WGS sequence"/>
</dbReference>
<keyword evidence="1" id="KW-1133">Transmembrane helix</keyword>
<evidence type="ECO:0000313" key="2">
    <source>
        <dbReference type="EMBL" id="KIO10794.1"/>
    </source>
</evidence>
<feature type="transmembrane region" description="Helical" evidence="1">
    <location>
        <begin position="107"/>
        <end position="126"/>
    </location>
</feature>
<dbReference type="InParanoid" id="A0A0C3PQI8"/>
<name>A0A0C3PQI8_PISTI</name>
<proteinExistence type="predicted"/>
<keyword evidence="1" id="KW-0812">Transmembrane</keyword>
<dbReference type="HOGENOM" id="CLU_1845928_0_0_1"/>